<gene>
    <name evidence="4" type="primary">Inpp4a</name>
</gene>
<evidence type="ECO:0000256" key="2">
    <source>
        <dbReference type="ARBA" id="ARBA00023098"/>
    </source>
</evidence>
<evidence type="ECO:0000256" key="3">
    <source>
        <dbReference type="SAM" id="MobiDB-lite"/>
    </source>
</evidence>
<dbReference type="PANTHER" id="PTHR12187">
    <property type="entry name" value="AGAP000124-PA"/>
    <property type="match status" value="1"/>
</dbReference>
<dbReference type="SUPFAM" id="SSF49562">
    <property type="entry name" value="C2 domain (Calcium/lipid-binding domain, CaLB)"/>
    <property type="match status" value="1"/>
</dbReference>
<evidence type="ECO:0000313" key="4">
    <source>
        <dbReference type="EMBL" id="CAB3256221.1"/>
    </source>
</evidence>
<feature type="region of interest" description="Disordered" evidence="3">
    <location>
        <begin position="806"/>
        <end position="830"/>
    </location>
</feature>
<protein>
    <submittedName>
        <fullName evidence="4">Type I inositol 3,4-bisphosphate 4-phosphatase</fullName>
    </submittedName>
</protein>
<organism evidence="4">
    <name type="scientific">Phallusia mammillata</name>
    <dbReference type="NCBI Taxonomy" id="59560"/>
    <lineage>
        <taxon>Eukaryota</taxon>
        <taxon>Metazoa</taxon>
        <taxon>Chordata</taxon>
        <taxon>Tunicata</taxon>
        <taxon>Ascidiacea</taxon>
        <taxon>Phlebobranchia</taxon>
        <taxon>Ascidiidae</taxon>
        <taxon>Phallusia</taxon>
    </lineage>
</organism>
<keyword evidence="2" id="KW-0443">Lipid metabolism</keyword>
<evidence type="ECO:0000256" key="1">
    <source>
        <dbReference type="ARBA" id="ARBA00022801"/>
    </source>
</evidence>
<reference evidence="4" key="1">
    <citation type="submission" date="2020-04" db="EMBL/GenBank/DDBJ databases">
        <authorList>
            <person name="Neveu A P."/>
        </authorList>
    </citation>
    <scope>NUCLEOTIDE SEQUENCE</scope>
    <source>
        <tissue evidence="4">Whole embryo</tissue>
    </source>
</reference>
<proteinExistence type="evidence at transcript level"/>
<dbReference type="EMBL" id="LR785994">
    <property type="protein sequence ID" value="CAB3256221.1"/>
    <property type="molecule type" value="mRNA"/>
</dbReference>
<dbReference type="InterPro" id="IPR035892">
    <property type="entry name" value="C2_domain_sf"/>
</dbReference>
<keyword evidence="1" id="KW-0378">Hydrolase</keyword>
<dbReference type="PANTHER" id="PTHR12187:SF11">
    <property type="entry name" value="PHOSPHATIDYLINOSITOL-3,4-BISPHOSPHATE 4-PHOSPHATASE"/>
    <property type="match status" value="1"/>
</dbReference>
<dbReference type="AlphaFoldDB" id="A0A6F9DFU4"/>
<name>A0A6F9DFU4_9ASCI</name>
<feature type="region of interest" description="Disordered" evidence="3">
    <location>
        <begin position="315"/>
        <end position="335"/>
    </location>
</feature>
<dbReference type="GO" id="GO:0005737">
    <property type="term" value="C:cytoplasm"/>
    <property type="evidence" value="ECO:0007669"/>
    <property type="project" value="TreeGrafter"/>
</dbReference>
<dbReference type="InterPro" id="IPR039034">
    <property type="entry name" value="INPP4"/>
</dbReference>
<feature type="compositionally biased region" description="Low complexity" evidence="3">
    <location>
        <begin position="317"/>
        <end position="328"/>
    </location>
</feature>
<sequence>MAVKVITTQPVMEISLRCSDLKKLVGTSAPCVMISVHHCEPSHGFWTPHSQTDVVHDSIEPTFLTTVCFQQSDDITLTSRLRFIVYRVKKPASNNVEELGAAFCVFKDLWERKDDLELHLLNEGSYAGRLHLSVVNRGELKHQEEKPKISKSGKIVVPVDQVLAASVKQNTECTASFDNNSLLQAMFCNPTTRTYRFPTDADQPISVQELMLETKLSFHIPIAFLKVCINEETKKVASYDSFDRLTNHWDSVRQRRVATCKKYLERYNARMKHLMLINKNPYFKKSVDKTDENLEFVATNLHLQRLRVQNNKFIRQDSSPTGSSSDSPMHQSPTSPCAEYDFVTVGAATAHAMGFKQGGLLSQLTNMDEGGKSKKSLPLHPIAHCLRKSSKRSDHLSSTIINLEKQIAYQIEKLRALVSQISEKSTVDLYSSDKVTASHESLASLSTKTCEFVTCLDCEEITESVLNLANARPVYRPLYDETEAGAKVHEQTQGASVLVNGTSKVAFNRMSVSSGKDVSPEGVWEDLKLSVKSTLADVVKSVHGIITPELEAGFLRGEVSGRSQHGSKAMEDLSSLRTYVSKSCDEATSSFAFQELSQPDISFQNELSYRRKLVFCQALSSCVCGVTAALGSSINNEIILDQYAQVGILFQVESLLSTYGNELGMLQDYSVGVMDLINVSFKCVRASQQHHLASDEAVTEENLLPLLKGSTDALTVLLPLADLMFAKLPRKLKNGSLIKVHPVIYNIGINEEQTLAEKFGNTSLQEYLNMEAVQRTLSYYDSVRDSCPNCINEQLRSAGSFLRENSQEKVAHPAVGRRKSSSPVLNEEPDSHRPIMDLMNSLSQAVHAKKNKNVEVLQLSSDVARRLNGVRVTSCKSAKDRTAMAVTLEQVRILTNEHRMARHMFNSALSCMRSEGTRRENTLKNVGARKYAFTSVQLLTFPKLYRAPEGTYGKADS</sequence>
<dbReference type="GO" id="GO:0016316">
    <property type="term" value="F:phosphatidylinositol-3,4-bisphosphate 4-phosphatase activity"/>
    <property type="evidence" value="ECO:0007669"/>
    <property type="project" value="InterPro"/>
</dbReference>
<accession>A0A6F9DFU4</accession>